<dbReference type="SUPFAM" id="SSF111326">
    <property type="entry name" value="Urocanase"/>
    <property type="match status" value="1"/>
</dbReference>
<dbReference type="PANTHER" id="PTHR12216">
    <property type="entry name" value="UROCANATE HYDRATASE"/>
    <property type="match status" value="1"/>
</dbReference>
<feature type="domain" description="Urocanase N-terminal" evidence="1">
    <location>
        <begin position="84"/>
        <end position="125"/>
    </location>
</feature>
<dbReference type="Pfam" id="PF17391">
    <property type="entry name" value="Urocanase_N"/>
    <property type="match status" value="1"/>
</dbReference>
<dbReference type="GO" id="GO:0006548">
    <property type="term" value="P:L-histidine catabolic process"/>
    <property type="evidence" value="ECO:0007669"/>
    <property type="project" value="TreeGrafter"/>
</dbReference>
<dbReference type="InterPro" id="IPR035400">
    <property type="entry name" value="Urocanase_N"/>
</dbReference>
<accession>A0AAU0F6L8</accession>
<name>A0AAU0F6L8_9FLAO</name>
<dbReference type="GO" id="GO:0016153">
    <property type="term" value="F:urocanate hydratase activity"/>
    <property type="evidence" value="ECO:0007669"/>
    <property type="project" value="TreeGrafter"/>
</dbReference>
<dbReference type="Proteomes" id="UP001432059">
    <property type="component" value="Chromosome"/>
</dbReference>
<dbReference type="Gene3D" id="3.40.1770.10">
    <property type="entry name" value="Urocanase superfamily"/>
    <property type="match status" value="1"/>
</dbReference>
<dbReference type="InterPro" id="IPR023637">
    <property type="entry name" value="Urocanase-like"/>
</dbReference>
<evidence type="ECO:0000313" key="3">
    <source>
        <dbReference type="Proteomes" id="UP001432059"/>
    </source>
</evidence>
<dbReference type="KEGG" id="bpor:BPO_2416"/>
<keyword evidence="3" id="KW-1185">Reference proteome</keyword>
<gene>
    <name evidence="2" type="ORF">BPO_2416</name>
</gene>
<reference evidence="2" key="1">
    <citation type="submission" date="2023-10" db="EMBL/GenBank/DDBJ databases">
        <title>Characterization and whole genome sequencing of a novel strain of Bergeyella porcorum QD2021 isolated from pig.</title>
        <authorList>
            <person name="Liu G."/>
            <person name="Chen C."/>
            <person name="Han X."/>
        </authorList>
    </citation>
    <scope>NUCLEOTIDE SEQUENCE</scope>
    <source>
        <strain evidence="2">QD2021</strain>
    </source>
</reference>
<sequence>MTFKEQILQGIPEVLPPVQEYDTTINHAPKRKEILTDEEKKLALRNALRYFEPKHHATLIPEFKEELEKYGRIYMYRFRPTYKMYARDIADYPGKSTQAKAIQMMIQNNLDYAVAQHPHELITYG</sequence>
<proteinExistence type="predicted"/>
<protein>
    <recommendedName>
        <fullName evidence="1">Urocanase N-terminal domain-containing protein</fullName>
    </recommendedName>
</protein>
<dbReference type="EMBL" id="CP136426">
    <property type="protein sequence ID" value="WOC53063.1"/>
    <property type="molecule type" value="Genomic_DNA"/>
</dbReference>
<dbReference type="InterPro" id="IPR036190">
    <property type="entry name" value="Urocanase_sf"/>
</dbReference>
<evidence type="ECO:0000313" key="2">
    <source>
        <dbReference type="EMBL" id="WOC53063.1"/>
    </source>
</evidence>
<evidence type="ECO:0000259" key="1">
    <source>
        <dbReference type="Pfam" id="PF17391"/>
    </source>
</evidence>
<dbReference type="PANTHER" id="PTHR12216:SF3">
    <property type="entry name" value="UROCANATE HYDRATASE"/>
    <property type="match status" value="1"/>
</dbReference>
<dbReference type="AlphaFoldDB" id="A0AAU0F6L8"/>
<organism evidence="2 3">
    <name type="scientific">Bergeyella porcorum</name>
    <dbReference type="NCBI Taxonomy" id="1735111"/>
    <lineage>
        <taxon>Bacteria</taxon>
        <taxon>Pseudomonadati</taxon>
        <taxon>Bacteroidota</taxon>
        <taxon>Flavobacteriia</taxon>
        <taxon>Flavobacteriales</taxon>
        <taxon>Weeksellaceae</taxon>
        <taxon>Bergeyella</taxon>
    </lineage>
</organism>